<keyword evidence="4" id="KW-1185">Reference proteome</keyword>
<sequence>MNTSENGDKTLENTIREHLFQLADEKYREFQKRLCPGKDNILGVRLPLLRNLAKQIAKSDWKVYMKEAKDEYYEEVMLQGLVIGYVKADIEEILNLAMDFIPKIDNWAVCDSFCTGLKFTKKNKERVLKYIKSYLSAEKEFEVRFGVVMLLEFYIEDSYIDKVLLLLDEVKHEGYYVKMAVAWAISICYIKFPEKTMKYLKNNSLDDFTYNKALQKITESLRVDRETKILIRSMKRKL</sequence>
<dbReference type="EMBL" id="CP009268">
    <property type="protein sequence ID" value="AJA50538.1"/>
    <property type="molecule type" value="Genomic_DNA"/>
</dbReference>
<dbReference type="PATRIC" id="fig|1262449.7.peg.434"/>
<reference evidence="2" key="2">
    <citation type="submission" date="2015-10" db="EMBL/GenBank/DDBJ databases">
        <title>Improved Draft Genome Sequence of Clostridium pasteurianum Strain ATCC 6013 (DSM 525) Using a Hybrid Next-Generation Sequencing Approach.</title>
        <authorList>
            <person name="Pyne M.E."/>
            <person name="Utturkar S.M."/>
            <person name="Brown S.D."/>
            <person name="Moo-Young M."/>
            <person name="Chung D.A."/>
            <person name="Chou P.C."/>
        </authorList>
    </citation>
    <scope>NUCLEOTIDE SEQUENCE</scope>
    <source>
        <strain evidence="2">ATCC 6013</strain>
    </source>
</reference>
<dbReference type="KEGG" id="cpae:CPAST_c04500"/>
<dbReference type="CDD" id="cd06561">
    <property type="entry name" value="AlkD_like"/>
    <property type="match status" value="1"/>
</dbReference>
<dbReference type="KEGG" id="cpat:CLPA_c04500"/>
<organism evidence="1 4">
    <name type="scientific">Clostridium pasteurianum DSM 525 = ATCC 6013</name>
    <dbReference type="NCBI Taxonomy" id="1262449"/>
    <lineage>
        <taxon>Bacteria</taxon>
        <taxon>Bacillati</taxon>
        <taxon>Bacillota</taxon>
        <taxon>Clostridia</taxon>
        <taxon>Eubacteriales</taxon>
        <taxon>Clostridiaceae</taxon>
        <taxon>Clostridium</taxon>
    </lineage>
</organism>
<evidence type="ECO:0000313" key="2">
    <source>
        <dbReference type="EMBL" id="KRU13450.1"/>
    </source>
</evidence>
<dbReference type="eggNOG" id="COG4912">
    <property type="taxonomic scope" value="Bacteria"/>
</dbReference>
<dbReference type="AlphaFoldDB" id="A0A0H3J6H1"/>
<dbReference type="Pfam" id="PF08713">
    <property type="entry name" value="DNA_alkylation"/>
    <property type="match status" value="1"/>
</dbReference>
<reference evidence="1 4" key="1">
    <citation type="journal article" date="2015" name="Genome Announc.">
        <title>Complete Genome Sequence of the Nitrogen-Fixing and Solvent-Producing Clostridium pasteurianum DSM 525.</title>
        <authorList>
            <person name="Poehlein A."/>
            <person name="Grosse-Honebrink A."/>
            <person name="Zhang Y."/>
            <person name="Minton N.P."/>
            <person name="Daniel R."/>
        </authorList>
    </citation>
    <scope>NUCLEOTIDE SEQUENCE [LARGE SCALE GENOMIC DNA]</scope>
    <source>
        <strain evidence="1">DSM 525</strain>
        <strain evidence="4">DSM 525 / ATCC 6013</strain>
    </source>
</reference>
<dbReference type="Proteomes" id="UP000030905">
    <property type="component" value="Chromosome"/>
</dbReference>
<dbReference type="InterPro" id="IPR016024">
    <property type="entry name" value="ARM-type_fold"/>
</dbReference>
<dbReference type="PANTHER" id="PTHR34070:SF1">
    <property type="entry name" value="DNA ALKYLATION REPAIR PROTEIN"/>
    <property type="match status" value="1"/>
</dbReference>
<reference evidence="2 3" key="3">
    <citation type="journal article" name="Genome Announc.">
        <title>Improved Draft Genome Sequence of Clostridium pasteurianum Strain ATCC 6013 (DSM 525) Using a Hybrid Next-Generation Sequencing Approach.</title>
        <authorList>
            <person name="Pyne M.E."/>
            <person name="Utturkar S."/>
            <person name="Brown S.D."/>
            <person name="Moo-Young M."/>
            <person name="Chung D.A."/>
            <person name="Chou C.P."/>
        </authorList>
    </citation>
    <scope>NUCLEOTIDE SEQUENCE [LARGE SCALE GENOMIC DNA]</scope>
    <source>
        <strain evidence="2 3">ATCC 6013</strain>
    </source>
</reference>
<dbReference type="Gene3D" id="1.25.10.90">
    <property type="match status" value="1"/>
</dbReference>
<evidence type="ECO:0000313" key="4">
    <source>
        <dbReference type="Proteomes" id="UP000030905"/>
    </source>
</evidence>
<dbReference type="PANTHER" id="PTHR34070">
    <property type="entry name" value="ARMADILLO-TYPE FOLD"/>
    <property type="match status" value="1"/>
</dbReference>
<protein>
    <submittedName>
        <fullName evidence="2">DNA alkylation repair enzyme</fullName>
    </submittedName>
    <submittedName>
        <fullName evidence="1">DNA alkylation repair protein</fullName>
    </submittedName>
</protein>
<gene>
    <name evidence="1" type="ORF">CLPA_c04500</name>
    <name evidence="2" type="ORF">CP6013_02698</name>
</gene>
<evidence type="ECO:0000313" key="1">
    <source>
        <dbReference type="EMBL" id="AJA50538.1"/>
    </source>
</evidence>
<dbReference type="EMBL" id="JPGY02000001">
    <property type="protein sequence ID" value="KRU13450.1"/>
    <property type="molecule type" value="Genomic_DNA"/>
</dbReference>
<dbReference type="Proteomes" id="UP000028042">
    <property type="component" value="Unassembled WGS sequence"/>
</dbReference>
<dbReference type="SUPFAM" id="SSF48371">
    <property type="entry name" value="ARM repeat"/>
    <property type="match status" value="1"/>
</dbReference>
<dbReference type="InterPro" id="IPR014825">
    <property type="entry name" value="DNA_alkylation"/>
</dbReference>
<proteinExistence type="predicted"/>
<name>A0A0H3J6H1_CLOPA</name>
<evidence type="ECO:0000313" key="3">
    <source>
        <dbReference type="Proteomes" id="UP000028042"/>
    </source>
</evidence>
<accession>A0A0H3J6H1</accession>